<evidence type="ECO:0000313" key="1">
    <source>
        <dbReference type="EMBL" id="EJF92928.1"/>
    </source>
</evidence>
<name>A0A9P2W2I8_BARTA</name>
<dbReference type="EMBL" id="AIMD01000049">
    <property type="protein sequence ID" value="EJF92928.1"/>
    <property type="molecule type" value="Genomic_DNA"/>
</dbReference>
<proteinExistence type="predicted"/>
<accession>A0A9P2W2I8</accession>
<reference evidence="1 2" key="1">
    <citation type="submission" date="2012-03" db="EMBL/GenBank/DDBJ databases">
        <title>The Genome Sequence of Bartonella taylorii 8TBB.</title>
        <authorList>
            <consortium name="The Broad Institute Genome Sequencing Platform"/>
            <consortium name="The Broad Institute Genome Sequencing Center for Infectious Disease"/>
            <person name="Feldgarden M."/>
            <person name="Kirby J."/>
            <person name="Kosoy M."/>
            <person name="Birtles R."/>
            <person name="Probert W.S."/>
            <person name="Chiaraviglio L."/>
            <person name="Young S.K."/>
            <person name="Zeng Q."/>
            <person name="Gargeya S."/>
            <person name="Fitzgerald M."/>
            <person name="Haas B."/>
            <person name="Abouelleil A."/>
            <person name="Alvarado L."/>
            <person name="Arachchi H.M."/>
            <person name="Berlin A."/>
            <person name="Chapman S.B."/>
            <person name="Gearin G."/>
            <person name="Goldberg J."/>
            <person name="Griggs A."/>
            <person name="Gujja S."/>
            <person name="Hansen M."/>
            <person name="Heiman D."/>
            <person name="Howarth C."/>
            <person name="Larimer J."/>
            <person name="Lui A."/>
            <person name="MacDonald P.J.P."/>
            <person name="McCowen C."/>
            <person name="Montmayeur A."/>
            <person name="Murphy C."/>
            <person name="Neiman D."/>
            <person name="Pearson M."/>
            <person name="Priest M."/>
            <person name="Roberts A."/>
            <person name="Saif S."/>
            <person name="Shea T."/>
            <person name="Sisk P."/>
            <person name="Stolte C."/>
            <person name="Sykes S."/>
            <person name="Wortman J."/>
            <person name="Nusbaum C."/>
            <person name="Birren B."/>
        </authorList>
    </citation>
    <scope>NUCLEOTIDE SEQUENCE [LARGE SCALE GENOMIC DNA]</scope>
    <source>
        <strain evidence="1 2">8TBB</strain>
    </source>
</reference>
<dbReference type="AlphaFoldDB" id="A0A9P2W2I8"/>
<organism evidence="1 2">
    <name type="scientific">Bartonella taylorii 8TBB</name>
    <dbReference type="NCBI Taxonomy" id="1094560"/>
    <lineage>
        <taxon>Bacteria</taxon>
        <taxon>Pseudomonadati</taxon>
        <taxon>Pseudomonadota</taxon>
        <taxon>Alphaproteobacteria</taxon>
        <taxon>Hyphomicrobiales</taxon>
        <taxon>Bartonellaceae</taxon>
        <taxon>Bartonella</taxon>
    </lineage>
</organism>
<gene>
    <name evidence="1" type="ORF">ME9_01370</name>
</gene>
<evidence type="ECO:0000313" key="2">
    <source>
        <dbReference type="Proteomes" id="UP000002648"/>
    </source>
</evidence>
<dbReference type="Pfam" id="PF09669">
    <property type="entry name" value="Phage_pRha"/>
    <property type="match status" value="1"/>
</dbReference>
<keyword evidence="2" id="KW-1185">Reference proteome</keyword>
<protein>
    <recommendedName>
        <fullName evidence="3">Rha family phage regulatory protein</fullName>
    </recommendedName>
</protein>
<comment type="caution">
    <text evidence="1">The sequence shown here is derived from an EMBL/GenBank/DDBJ whole genome shotgun (WGS) entry which is preliminary data.</text>
</comment>
<dbReference type="InterPro" id="IPR014054">
    <property type="entry name" value="Phage_regulatory_Rha"/>
</dbReference>
<dbReference type="Proteomes" id="UP000002648">
    <property type="component" value="Unassembled WGS sequence"/>
</dbReference>
<evidence type="ECO:0008006" key="3">
    <source>
        <dbReference type="Google" id="ProtNLM"/>
    </source>
</evidence>
<sequence length="57" mass="6494">MHNFITTSERNFQNTTVQTMSSREIAELCGKQHKHVMRDISKCLKSCTLKVLSPNLG</sequence>